<dbReference type="SUPFAM" id="SSF64518">
    <property type="entry name" value="Phase 1 flagellin"/>
    <property type="match status" value="1"/>
</dbReference>
<name>A0A227J8Z3_VIBPH</name>
<feature type="non-terminal residue" evidence="2">
    <location>
        <position position="1"/>
    </location>
</feature>
<dbReference type="InterPro" id="IPR042187">
    <property type="entry name" value="Flagellin_C_sub2"/>
</dbReference>
<proteinExistence type="predicted"/>
<protein>
    <recommendedName>
        <fullName evidence="1">Flagellin C-terminal domain-containing protein</fullName>
    </recommendedName>
</protein>
<accession>A0A227J8Z3</accession>
<sequence>TTQMTKAQILQQAGTSILAQAKQLPNSAMSLLQ</sequence>
<dbReference type="GO" id="GO:0009288">
    <property type="term" value="C:bacterial-type flagellum"/>
    <property type="evidence" value="ECO:0007669"/>
    <property type="project" value="InterPro"/>
</dbReference>
<dbReference type="AlphaFoldDB" id="A0A227J8Z3"/>
<dbReference type="Pfam" id="PF00700">
    <property type="entry name" value="Flagellin_C"/>
    <property type="match status" value="1"/>
</dbReference>
<evidence type="ECO:0000313" key="3">
    <source>
        <dbReference type="Proteomes" id="UP000214596"/>
    </source>
</evidence>
<feature type="domain" description="Flagellin C-terminal" evidence="1">
    <location>
        <begin position="2"/>
        <end position="32"/>
    </location>
</feature>
<reference evidence="2 3" key="1">
    <citation type="journal article" date="2017" name="Appl. Environ. Microbiol.">
        <title>Parallel evolution of two clades of a major Atlantic endemic Vibrio parahaemolyticus pathogen lineage by independent acquisition of related pathogenicity islands.</title>
        <authorList>
            <person name="Xu F."/>
            <person name="Gonzalez-Escalona N."/>
            <person name="Drees K.P."/>
            <person name="Sebra R.P."/>
            <person name="Cooper V.S."/>
            <person name="Jones S.H."/>
            <person name="Whistler C.A."/>
        </authorList>
    </citation>
    <scope>NUCLEOTIDE SEQUENCE [LARGE SCALE GENOMIC DNA]</scope>
    <source>
        <strain evidence="2 3">MAVP-3</strain>
    </source>
</reference>
<dbReference type="Proteomes" id="UP000214596">
    <property type="component" value="Unassembled WGS sequence"/>
</dbReference>
<evidence type="ECO:0000313" key="2">
    <source>
        <dbReference type="EMBL" id="OXE31583.1"/>
    </source>
</evidence>
<comment type="caution">
    <text evidence="2">The sequence shown here is derived from an EMBL/GenBank/DDBJ whole genome shotgun (WGS) entry which is preliminary data.</text>
</comment>
<evidence type="ECO:0000259" key="1">
    <source>
        <dbReference type="Pfam" id="PF00700"/>
    </source>
</evidence>
<dbReference type="InterPro" id="IPR046358">
    <property type="entry name" value="Flagellin_C"/>
</dbReference>
<dbReference type="EMBL" id="NIXT01001094">
    <property type="protein sequence ID" value="OXE31583.1"/>
    <property type="molecule type" value="Genomic_DNA"/>
</dbReference>
<organism evidence="2 3">
    <name type="scientific">Vibrio parahaemolyticus</name>
    <dbReference type="NCBI Taxonomy" id="670"/>
    <lineage>
        <taxon>Bacteria</taxon>
        <taxon>Pseudomonadati</taxon>
        <taxon>Pseudomonadota</taxon>
        <taxon>Gammaproteobacteria</taxon>
        <taxon>Vibrionales</taxon>
        <taxon>Vibrionaceae</taxon>
        <taxon>Vibrio</taxon>
    </lineage>
</organism>
<gene>
    <name evidence="2" type="ORF">CA163_17175</name>
</gene>
<dbReference type="Gene3D" id="6.10.10.10">
    <property type="entry name" value="Flagellar export chaperone, C-terminal domain"/>
    <property type="match status" value="1"/>
</dbReference>